<dbReference type="InterPro" id="IPR019634">
    <property type="entry name" value="Uncharacterised_Ycf49"/>
</dbReference>
<proteinExistence type="predicted"/>
<evidence type="ECO:0000256" key="1">
    <source>
        <dbReference type="SAM" id="MobiDB-lite"/>
    </source>
</evidence>
<keyword evidence="2" id="KW-0472">Membrane</keyword>
<dbReference type="PANTHER" id="PTHR35473:SF3">
    <property type="entry name" value="1-ACYL-SN-GLYCEROL-3-PHOSPHATE ACYLTRANSFERASE"/>
    <property type="match status" value="1"/>
</dbReference>
<dbReference type="Pfam" id="PF12159">
    <property type="entry name" value="DUF3593"/>
    <property type="match status" value="1"/>
</dbReference>
<dbReference type="InterPro" id="IPR021995">
    <property type="entry name" value="DUF3593"/>
</dbReference>
<feature type="transmembrane region" description="Helical" evidence="2">
    <location>
        <begin position="256"/>
        <end position="277"/>
    </location>
</feature>
<dbReference type="EMBL" id="CDMZ01001766">
    <property type="protein sequence ID" value="CEM37266.1"/>
    <property type="molecule type" value="Genomic_DNA"/>
</dbReference>
<keyword evidence="2" id="KW-0812">Transmembrane</keyword>
<dbReference type="PhylomeDB" id="A0A0G4H1D7"/>
<keyword evidence="2" id="KW-1133">Transmembrane helix</keyword>
<dbReference type="Pfam" id="PF10693">
    <property type="entry name" value="DUF2499"/>
    <property type="match status" value="1"/>
</dbReference>
<dbReference type="AlphaFoldDB" id="A0A0G4H1D7"/>
<feature type="chain" id="PRO_5005190801" description="Ycf49-like protein" evidence="3">
    <location>
        <begin position="25"/>
        <end position="552"/>
    </location>
</feature>
<feature type="transmembrane region" description="Helical" evidence="2">
    <location>
        <begin position="318"/>
        <end position="337"/>
    </location>
</feature>
<evidence type="ECO:0000256" key="3">
    <source>
        <dbReference type="SAM" id="SignalP"/>
    </source>
</evidence>
<protein>
    <recommendedName>
        <fullName evidence="5">Ycf49-like protein</fullName>
    </recommendedName>
</protein>
<evidence type="ECO:0000256" key="2">
    <source>
        <dbReference type="SAM" id="Phobius"/>
    </source>
</evidence>
<evidence type="ECO:0008006" key="5">
    <source>
        <dbReference type="Google" id="ProtNLM"/>
    </source>
</evidence>
<sequence length="552" mass="58301">MKTLMHSRLLQATAVACFLGVAAGVSPAFVPPRSAGSTPVRSGKTCQTPVSDCRLPRLVPQKQDQPSSSLRAFIDPWSVNSETLATQLFAASLPPYLAFLYFLGREETKTPKLPLFGFWFLLVFVFATIPAGIYAKVAYGEKLANVDWLHGSSESLLTITNLLIVVGFRRALASAGGGGGGLWGDGGETGTSLSGDLQREGKGSAESPRGTVARFTKLSAIRLNGGGETAMSGGRQGERGLKTTDSWGRWLSSLGLWAPLGLAAGSALAASGVGLTGQPPAEFSGESRGVSSLLLSLRSAGFPLFLRQEPLNALSLPTWTIHVSSVVEWLVAMGLVWQWGERRDREGRILNPRWKGLTWGMLPLHTSGLIACTYHIYYNAPTLDVLVAMQAALTVVGDILCALAAFRIFCFEKERGEVQQQEEARKFGGGVLSEGKRVQGSGSEGSGKKESDEGSLMGWEDLGEALRGDSDVAFVGKLAAVSLGIAAAVKYGELGLEFPFEADLGTAVAVFGIPSALNIAKWSRRSRESDRGGGGGSGPAGGRGETLSEALF</sequence>
<feature type="transmembrane region" description="Helical" evidence="2">
    <location>
        <begin position="389"/>
        <end position="410"/>
    </location>
</feature>
<organism evidence="4">
    <name type="scientific">Chromera velia CCMP2878</name>
    <dbReference type="NCBI Taxonomy" id="1169474"/>
    <lineage>
        <taxon>Eukaryota</taxon>
        <taxon>Sar</taxon>
        <taxon>Alveolata</taxon>
        <taxon>Colpodellida</taxon>
        <taxon>Chromeraceae</taxon>
        <taxon>Chromera</taxon>
    </lineage>
</organism>
<accession>A0A0G4H1D7</accession>
<feature type="compositionally biased region" description="Gly residues" evidence="1">
    <location>
        <begin position="532"/>
        <end position="544"/>
    </location>
</feature>
<dbReference type="VEuPathDB" id="CryptoDB:Cvel_799"/>
<keyword evidence="3" id="KW-0732">Signal</keyword>
<evidence type="ECO:0000313" key="4">
    <source>
        <dbReference type="EMBL" id="CEM37266.1"/>
    </source>
</evidence>
<gene>
    <name evidence="4" type="ORF">Cvel_799</name>
</gene>
<feature type="region of interest" description="Disordered" evidence="1">
    <location>
        <begin position="524"/>
        <end position="552"/>
    </location>
</feature>
<feature type="signal peptide" evidence="3">
    <location>
        <begin position="1"/>
        <end position="24"/>
    </location>
</feature>
<feature type="transmembrane region" description="Helical" evidence="2">
    <location>
        <begin position="115"/>
        <end position="135"/>
    </location>
</feature>
<feature type="transmembrane region" description="Helical" evidence="2">
    <location>
        <begin position="357"/>
        <end position="377"/>
    </location>
</feature>
<reference evidence="4" key="1">
    <citation type="submission" date="2014-11" db="EMBL/GenBank/DDBJ databases">
        <authorList>
            <person name="Otto D Thomas"/>
            <person name="Naeem Raeece"/>
        </authorList>
    </citation>
    <scope>NUCLEOTIDE SEQUENCE</scope>
</reference>
<name>A0A0G4H1D7_9ALVE</name>
<feature type="transmembrane region" description="Helical" evidence="2">
    <location>
        <begin position="84"/>
        <end position="103"/>
    </location>
</feature>
<dbReference type="PANTHER" id="PTHR35473">
    <property type="entry name" value="1-ACYL-SN-GLYCEROL-3-PHOSPHATE ACYLTRANSFERASE"/>
    <property type="match status" value="1"/>
</dbReference>
<feature type="region of interest" description="Disordered" evidence="1">
    <location>
        <begin position="432"/>
        <end position="454"/>
    </location>
</feature>